<organism evidence="2 3">
    <name type="scientific">Hoylesella shahii DSM 15611 = JCM 12083</name>
    <dbReference type="NCBI Taxonomy" id="1122991"/>
    <lineage>
        <taxon>Bacteria</taxon>
        <taxon>Pseudomonadati</taxon>
        <taxon>Bacteroidota</taxon>
        <taxon>Bacteroidia</taxon>
        <taxon>Bacteroidales</taxon>
        <taxon>Prevotellaceae</taxon>
        <taxon>Hoylesella</taxon>
    </lineage>
</organism>
<dbReference type="Proteomes" id="UP000248314">
    <property type="component" value="Unassembled WGS sequence"/>
</dbReference>
<name>A0A318HZU3_9BACT</name>
<feature type="transmembrane region" description="Helical" evidence="1">
    <location>
        <begin position="35"/>
        <end position="52"/>
    </location>
</feature>
<feature type="transmembrane region" description="Helical" evidence="1">
    <location>
        <begin position="106"/>
        <end position="125"/>
    </location>
</feature>
<accession>A0A318HZU3</accession>
<feature type="transmembrane region" description="Helical" evidence="1">
    <location>
        <begin position="73"/>
        <end position="94"/>
    </location>
</feature>
<keyword evidence="1" id="KW-1133">Transmembrane helix</keyword>
<keyword evidence="1" id="KW-0812">Transmembrane</keyword>
<dbReference type="GeneID" id="84899477"/>
<comment type="caution">
    <text evidence="2">The sequence shown here is derived from an EMBL/GenBank/DDBJ whole genome shotgun (WGS) entry which is preliminary data.</text>
</comment>
<dbReference type="OrthoDB" id="1079630at2"/>
<sequence length="137" mass="15862">MKQLNKIQTIVFAVGGVLMVIGAGCFAFMWHQQVVCWLFLAGAVMFSLMQSMQTYEGSDFVLRRLKRIQSVANIFFMLSGILMVDTAFMFFRPIFNSAITYVDYLYNKWVVLLLIAAFLEIYTVHRIDSEMKKCKNK</sequence>
<keyword evidence="1" id="KW-0472">Membrane</keyword>
<evidence type="ECO:0000313" key="3">
    <source>
        <dbReference type="Proteomes" id="UP000248314"/>
    </source>
</evidence>
<dbReference type="STRING" id="1122991.GCA_000613445_03112"/>
<reference evidence="2 3" key="1">
    <citation type="submission" date="2018-05" db="EMBL/GenBank/DDBJ databases">
        <title>Genomic Encyclopedia of Type Strains, Phase I: the one thousand microbial genomes (KMG-I) project.</title>
        <authorList>
            <person name="Kyrpides N."/>
        </authorList>
    </citation>
    <scope>NUCLEOTIDE SEQUENCE [LARGE SCALE GENOMIC DNA]</scope>
    <source>
        <strain evidence="2 3">DSM 15611</strain>
    </source>
</reference>
<proteinExistence type="predicted"/>
<dbReference type="AlphaFoldDB" id="A0A318HZU3"/>
<evidence type="ECO:0000256" key="1">
    <source>
        <dbReference type="SAM" id="Phobius"/>
    </source>
</evidence>
<gene>
    <name evidence="2" type="ORF">EJ73_00387</name>
</gene>
<dbReference type="RefSeq" id="WP_025815254.1">
    <property type="nucleotide sequence ID" value="NZ_BAIZ01000002.1"/>
</dbReference>
<protein>
    <submittedName>
        <fullName evidence="2">Uncharacterized protein</fullName>
    </submittedName>
</protein>
<evidence type="ECO:0000313" key="2">
    <source>
        <dbReference type="EMBL" id="PXX24145.1"/>
    </source>
</evidence>
<feature type="transmembrane region" description="Helical" evidence="1">
    <location>
        <begin position="7"/>
        <end position="29"/>
    </location>
</feature>
<keyword evidence="3" id="KW-1185">Reference proteome</keyword>
<dbReference type="EMBL" id="QJJX01000003">
    <property type="protein sequence ID" value="PXX24145.1"/>
    <property type="molecule type" value="Genomic_DNA"/>
</dbReference>
<dbReference type="PROSITE" id="PS51257">
    <property type="entry name" value="PROKAR_LIPOPROTEIN"/>
    <property type="match status" value="1"/>
</dbReference>